<evidence type="ECO:0000313" key="2">
    <source>
        <dbReference type="Proteomes" id="UP000199493"/>
    </source>
</evidence>
<dbReference type="STRING" id="77097.SAMN04490369_100936"/>
<sequence>MMKRYMAVAALAAFPMVAQAETPNVTPGEWEFVSVTSVSGDMQIPDQTETERQCITQEELEGADFGFIEEEEGCELLNQDMSADGLSYSMVCRAEGGEATIDGEMRFMGEQIEGTVDILTQSPMGELTMNTVIEGERIGDCE</sequence>
<reference evidence="1 2" key="1">
    <citation type="submission" date="2016-10" db="EMBL/GenBank/DDBJ databases">
        <authorList>
            <person name="de Groot N.N."/>
        </authorList>
    </citation>
    <scope>NUCLEOTIDE SEQUENCE [LARGE SCALE GENOMIC DNA]</scope>
    <source>
        <strain evidence="1 2">558</strain>
    </source>
</reference>
<dbReference type="Pfam" id="PF12276">
    <property type="entry name" value="DUF3617"/>
    <property type="match status" value="1"/>
</dbReference>
<dbReference type="EMBL" id="FODB01000009">
    <property type="protein sequence ID" value="SEN37898.1"/>
    <property type="molecule type" value="Genomic_DNA"/>
</dbReference>
<dbReference type="AlphaFoldDB" id="A0A1H8G3M8"/>
<gene>
    <name evidence="1" type="ORF">SAMN04490369_100936</name>
</gene>
<evidence type="ECO:0000313" key="1">
    <source>
        <dbReference type="EMBL" id="SEN37898.1"/>
    </source>
</evidence>
<dbReference type="Proteomes" id="UP000199493">
    <property type="component" value="Unassembled WGS sequence"/>
</dbReference>
<proteinExistence type="predicted"/>
<name>A0A1H8G3M8_9GAMM</name>
<dbReference type="InterPro" id="IPR022061">
    <property type="entry name" value="DUF3617"/>
</dbReference>
<organism evidence="1 2">
    <name type="scientific">Vreelandella aquamarina</name>
    <dbReference type="NCBI Taxonomy" id="77097"/>
    <lineage>
        <taxon>Bacteria</taxon>
        <taxon>Pseudomonadati</taxon>
        <taxon>Pseudomonadota</taxon>
        <taxon>Gammaproteobacteria</taxon>
        <taxon>Oceanospirillales</taxon>
        <taxon>Halomonadaceae</taxon>
        <taxon>Vreelandella</taxon>
    </lineage>
</organism>
<protein>
    <submittedName>
        <fullName evidence="1">Uncharacterized protein</fullName>
    </submittedName>
</protein>
<accession>A0A1H8G3M8</accession>